<evidence type="ECO:0000259" key="1">
    <source>
        <dbReference type="Pfam" id="PF01048"/>
    </source>
</evidence>
<sequence>MLFVAAVDAEVAGLPEGARRLITGIGTLPAAITLTEYLSTARAQNTLPQRVVNLGTAGGLHDGLDGVFEIERVTKHDFHLQVLSDIERYLLPRTIMLPTSGDHPTHSLATGDMFVSDTATRTRLARDWGLCDMEGYAIAAVCQRFDVPVTLLKQVSDPANESSVGAWDGALSRAARELLEACVRSGFITPTPSTRA</sequence>
<dbReference type="InterPro" id="IPR000845">
    <property type="entry name" value="Nucleoside_phosphorylase_d"/>
</dbReference>
<dbReference type="Pfam" id="PF01048">
    <property type="entry name" value="PNP_UDP_1"/>
    <property type="match status" value="1"/>
</dbReference>
<dbReference type="Gene3D" id="3.40.50.1580">
    <property type="entry name" value="Nucleoside phosphorylase domain"/>
    <property type="match status" value="1"/>
</dbReference>
<evidence type="ECO:0000313" key="3">
    <source>
        <dbReference type="Proteomes" id="UP000594681"/>
    </source>
</evidence>
<dbReference type="PANTHER" id="PTHR46832">
    <property type="entry name" value="5'-METHYLTHIOADENOSINE/S-ADENOSYLHOMOCYSTEINE NUCLEOSIDASE"/>
    <property type="match status" value="1"/>
</dbReference>
<organism evidence="2 3">
    <name type="scientific">Corynebacterium lizhenjunii</name>
    <dbReference type="NCBI Taxonomy" id="2709394"/>
    <lineage>
        <taxon>Bacteria</taxon>
        <taxon>Bacillati</taxon>
        <taxon>Actinomycetota</taxon>
        <taxon>Actinomycetes</taxon>
        <taxon>Mycobacteriales</taxon>
        <taxon>Corynebacteriaceae</taxon>
        <taxon>Corynebacterium</taxon>
    </lineage>
</organism>
<feature type="domain" description="Nucleoside phosphorylase" evidence="1">
    <location>
        <begin position="108"/>
        <end position="183"/>
    </location>
</feature>
<name>A0A7T0KGK1_9CORY</name>
<protein>
    <submittedName>
        <fullName evidence="2">Nucleosidase</fullName>
    </submittedName>
</protein>
<dbReference type="NCBIfam" id="NF004168">
    <property type="entry name" value="PRK05634.1"/>
    <property type="match status" value="1"/>
</dbReference>
<dbReference type="GO" id="GO:0008930">
    <property type="term" value="F:methylthioadenosine nucleosidase activity"/>
    <property type="evidence" value="ECO:0007669"/>
    <property type="project" value="TreeGrafter"/>
</dbReference>
<dbReference type="GO" id="GO:0009116">
    <property type="term" value="P:nucleoside metabolic process"/>
    <property type="evidence" value="ECO:0007669"/>
    <property type="project" value="InterPro"/>
</dbReference>
<proteinExistence type="predicted"/>
<dbReference type="GO" id="GO:0008782">
    <property type="term" value="F:adenosylhomocysteine nucleosidase activity"/>
    <property type="evidence" value="ECO:0007669"/>
    <property type="project" value="TreeGrafter"/>
</dbReference>
<keyword evidence="3" id="KW-1185">Reference proteome</keyword>
<dbReference type="GO" id="GO:0019284">
    <property type="term" value="P:L-methionine salvage from S-adenosylmethionine"/>
    <property type="evidence" value="ECO:0007669"/>
    <property type="project" value="TreeGrafter"/>
</dbReference>
<dbReference type="PANTHER" id="PTHR46832:SF1">
    <property type="entry name" value="5'-METHYLTHIOADENOSINE_S-ADENOSYLHOMOCYSTEINE NUCLEOSIDASE"/>
    <property type="match status" value="1"/>
</dbReference>
<dbReference type="GO" id="GO:0005829">
    <property type="term" value="C:cytosol"/>
    <property type="evidence" value="ECO:0007669"/>
    <property type="project" value="TreeGrafter"/>
</dbReference>
<evidence type="ECO:0000313" key="2">
    <source>
        <dbReference type="EMBL" id="QPK80423.1"/>
    </source>
</evidence>
<dbReference type="InterPro" id="IPR035994">
    <property type="entry name" value="Nucleoside_phosphorylase_sf"/>
</dbReference>
<dbReference type="KEGG" id="cliz:G7Y31_10755"/>
<gene>
    <name evidence="2" type="ORF">G7Y31_10755</name>
</gene>
<dbReference type="AlphaFoldDB" id="A0A7T0KGK1"/>
<dbReference type="SUPFAM" id="SSF53167">
    <property type="entry name" value="Purine and uridine phosphorylases"/>
    <property type="match status" value="1"/>
</dbReference>
<dbReference type="EMBL" id="CP064954">
    <property type="protein sequence ID" value="QPK80423.1"/>
    <property type="molecule type" value="Genomic_DNA"/>
</dbReference>
<accession>A0A7T0KGK1</accession>
<dbReference type="Proteomes" id="UP000594681">
    <property type="component" value="Chromosome"/>
</dbReference>
<reference evidence="2 3" key="1">
    <citation type="submission" date="2020-11" db="EMBL/GenBank/DDBJ databases">
        <title>Corynebacterium sp. ZJ-599.</title>
        <authorList>
            <person name="Zhou J."/>
        </authorList>
    </citation>
    <scope>NUCLEOTIDE SEQUENCE [LARGE SCALE GENOMIC DNA]</scope>
    <source>
        <strain evidence="2 3">ZJ-599</strain>
    </source>
</reference>